<dbReference type="Pfam" id="PF13333">
    <property type="entry name" value="rve_2"/>
    <property type="match status" value="1"/>
</dbReference>
<accession>A0A3P3XIZ8</accession>
<dbReference type="PANTHER" id="PTHR46889">
    <property type="entry name" value="TRANSPOSASE INSF FOR INSERTION SEQUENCE IS3B-RELATED"/>
    <property type="match status" value="1"/>
</dbReference>
<gene>
    <name evidence="2" type="ORF">SPIROBIBN47_290021</name>
    <name evidence="3" type="ORF">SPIROBIBN47_90045</name>
</gene>
<dbReference type="AlphaFoldDB" id="A0A3P3XIZ8"/>
<dbReference type="PROSITE" id="PS50994">
    <property type="entry name" value="INTEGRASE"/>
    <property type="match status" value="1"/>
</dbReference>
<evidence type="ECO:0000259" key="1">
    <source>
        <dbReference type="PROSITE" id="PS50994"/>
    </source>
</evidence>
<feature type="domain" description="Integrase catalytic" evidence="1">
    <location>
        <begin position="114"/>
        <end position="278"/>
    </location>
</feature>
<dbReference type="InterPro" id="IPR048020">
    <property type="entry name" value="Transpos_IS3"/>
</dbReference>
<protein>
    <submittedName>
        <fullName evidence="2">Transposase</fullName>
    </submittedName>
</protein>
<dbReference type="InterPro" id="IPR050900">
    <property type="entry name" value="Transposase_IS3/IS150/IS904"/>
</dbReference>
<dbReference type="EMBL" id="FWDM01000041">
    <property type="protein sequence ID" value="SLM15976.1"/>
    <property type="molecule type" value="Genomic_DNA"/>
</dbReference>
<dbReference type="InterPro" id="IPR012337">
    <property type="entry name" value="RNaseH-like_sf"/>
</dbReference>
<dbReference type="Pfam" id="PF00665">
    <property type="entry name" value="rve"/>
    <property type="match status" value="1"/>
</dbReference>
<dbReference type="SUPFAM" id="SSF53098">
    <property type="entry name" value="Ribonuclease H-like"/>
    <property type="match status" value="1"/>
</dbReference>
<dbReference type="PANTHER" id="PTHR46889:SF5">
    <property type="entry name" value="INTEGRASE PROTEIN"/>
    <property type="match status" value="1"/>
</dbReference>
<dbReference type="Gene3D" id="3.30.420.10">
    <property type="entry name" value="Ribonuclease H-like superfamily/Ribonuclease H"/>
    <property type="match status" value="1"/>
</dbReference>
<evidence type="ECO:0000313" key="2">
    <source>
        <dbReference type="EMBL" id="SLM13321.1"/>
    </source>
</evidence>
<reference evidence="2" key="1">
    <citation type="submission" date="2017-02" db="EMBL/GenBank/DDBJ databases">
        <authorList>
            <person name="Regsiter A."/>
            <person name="William W."/>
        </authorList>
    </citation>
    <scope>NUCLEOTIDE SEQUENCE</scope>
    <source>
        <strain evidence="2">Bib</strain>
    </source>
</reference>
<dbReference type="GO" id="GO:0015074">
    <property type="term" value="P:DNA integration"/>
    <property type="evidence" value="ECO:0007669"/>
    <property type="project" value="InterPro"/>
</dbReference>
<evidence type="ECO:0000313" key="3">
    <source>
        <dbReference type="EMBL" id="SLM15976.1"/>
    </source>
</evidence>
<dbReference type="EMBL" id="FWDM01000022">
    <property type="protein sequence ID" value="SLM13321.1"/>
    <property type="molecule type" value="Genomic_DNA"/>
</dbReference>
<dbReference type="Pfam" id="PF13276">
    <property type="entry name" value="HTH_21"/>
    <property type="match status" value="1"/>
</dbReference>
<dbReference type="InterPro" id="IPR001584">
    <property type="entry name" value="Integrase_cat-core"/>
</dbReference>
<dbReference type="NCBIfam" id="NF033516">
    <property type="entry name" value="transpos_IS3"/>
    <property type="match status" value="1"/>
</dbReference>
<dbReference type="GO" id="GO:0003676">
    <property type="term" value="F:nucleic acid binding"/>
    <property type="evidence" value="ECO:0007669"/>
    <property type="project" value="InterPro"/>
</dbReference>
<proteinExistence type="predicted"/>
<sequence>MKLLCSIAQVSRSGYYRYLLITQKPNKDARLAEKVREVQEAVCYSYGAKRMAHVLSEQEQVPINHKRIARIMQKYLLGARIRLRRHPEYWYRQRHKVRLSDRQCAPNILNRDFLAPCPLKKLVTDVTWISCADGTLYLSAVMDLFNRQIISYTLSRRNTTATALSPILELVGSYNLQGTLVHSDRGPAYRSEEYQALLRKHGIVTSYSRAGNCWDNALMECFFGHMKCELGFVTGSQKKQRVAQVSQKIHEYLVFYNKTRIQKNLGWVSPMGYKMLYTSSIESNNVST</sequence>
<name>A0A3P3XIZ8_9SPIR</name>
<organism evidence="2">
    <name type="scientific">uncultured spirochete</name>
    <dbReference type="NCBI Taxonomy" id="156406"/>
    <lineage>
        <taxon>Bacteria</taxon>
        <taxon>Pseudomonadati</taxon>
        <taxon>Spirochaetota</taxon>
        <taxon>Spirochaetia</taxon>
        <taxon>Spirochaetales</taxon>
        <taxon>environmental samples</taxon>
    </lineage>
</organism>
<dbReference type="InterPro" id="IPR036397">
    <property type="entry name" value="RNaseH_sf"/>
</dbReference>
<dbReference type="InterPro" id="IPR025948">
    <property type="entry name" value="HTH-like_dom"/>
</dbReference>